<gene>
    <name evidence="4" type="ORF">IFR04_011812</name>
</gene>
<reference evidence="4" key="1">
    <citation type="submission" date="2021-02" db="EMBL/GenBank/DDBJ databases">
        <title>Genome sequence Cadophora malorum strain M34.</title>
        <authorList>
            <person name="Stefanovic E."/>
            <person name="Vu D."/>
            <person name="Scully C."/>
            <person name="Dijksterhuis J."/>
            <person name="Roader J."/>
            <person name="Houbraken J."/>
        </authorList>
    </citation>
    <scope>NUCLEOTIDE SEQUENCE</scope>
    <source>
        <strain evidence="4">M34</strain>
    </source>
</reference>
<protein>
    <recommendedName>
        <fullName evidence="3">CHRD domain-containing protein</fullName>
    </recommendedName>
</protein>
<evidence type="ECO:0000313" key="5">
    <source>
        <dbReference type="Proteomes" id="UP000664132"/>
    </source>
</evidence>
<accession>A0A8H7T9N1</accession>
<dbReference type="Proteomes" id="UP000664132">
    <property type="component" value="Unassembled WGS sequence"/>
</dbReference>
<evidence type="ECO:0000259" key="3">
    <source>
        <dbReference type="SMART" id="SM00754"/>
    </source>
</evidence>
<dbReference type="EMBL" id="JAFJYH010000238">
    <property type="protein sequence ID" value="KAG4415040.1"/>
    <property type="molecule type" value="Genomic_DNA"/>
</dbReference>
<evidence type="ECO:0000256" key="2">
    <source>
        <dbReference type="SAM" id="SignalP"/>
    </source>
</evidence>
<keyword evidence="2" id="KW-0732">Signal</keyword>
<comment type="caution">
    <text evidence="4">The sequence shown here is derived from an EMBL/GenBank/DDBJ whole genome shotgun (WGS) entry which is preliminary data.</text>
</comment>
<sequence length="447" mass="48690">MKYSYTFLGLAALASANDFTSIYNVTATPYEVINNAGQSAPGPYGAKGQYNYAINSKTDTICYDITLEGVVGEYLSPAKTATHIHEGAKGKAGPPRIALPNPVGDEKYRHVSGCLTGPFTTGLKMADNVTDTGAGFKLSQIEANPAGFFTDSHTVLYPAGVVRGQLDYKFEIIKKPDGYPQGPEYPATTKKEDGHETTKKPEPTKYPEHPEYPTTKKDDHMTTKKDDGHEITTATITKTHEITISSCKEEVTDCPYKTKPVVTKTEEVYTTVCPKSEVTKHYPPKTEKTDKHDSPKTDKHESTKTFTTTYAKQTTETKYETVTMTKPGETHPVYETKTIKTEYPVETTETKYETVTKPVETHPIYETKTNEGKPSKPVETHPVETHPVETHPVVTYPIHGPATTVHGPIGTGTGYPKATPTYEFTGAAGSNKVGGLLIAAGLAAALL</sequence>
<feature type="signal peptide" evidence="2">
    <location>
        <begin position="1"/>
        <end position="16"/>
    </location>
</feature>
<feature type="domain" description="CHRD" evidence="3">
    <location>
        <begin position="21"/>
        <end position="168"/>
    </location>
</feature>
<dbReference type="Pfam" id="PF07452">
    <property type="entry name" value="CHRD"/>
    <property type="match status" value="1"/>
</dbReference>
<proteinExistence type="predicted"/>
<evidence type="ECO:0000313" key="4">
    <source>
        <dbReference type="EMBL" id="KAG4415040.1"/>
    </source>
</evidence>
<feature type="region of interest" description="Disordered" evidence="1">
    <location>
        <begin position="177"/>
        <end position="225"/>
    </location>
</feature>
<organism evidence="4 5">
    <name type="scientific">Cadophora malorum</name>
    <dbReference type="NCBI Taxonomy" id="108018"/>
    <lineage>
        <taxon>Eukaryota</taxon>
        <taxon>Fungi</taxon>
        <taxon>Dikarya</taxon>
        <taxon>Ascomycota</taxon>
        <taxon>Pezizomycotina</taxon>
        <taxon>Leotiomycetes</taxon>
        <taxon>Helotiales</taxon>
        <taxon>Ploettnerulaceae</taxon>
        <taxon>Cadophora</taxon>
    </lineage>
</organism>
<name>A0A8H7T9N1_9HELO</name>
<feature type="region of interest" description="Disordered" evidence="1">
    <location>
        <begin position="278"/>
        <end position="303"/>
    </location>
</feature>
<feature type="chain" id="PRO_5034125521" description="CHRD domain-containing protein" evidence="2">
    <location>
        <begin position="17"/>
        <end position="447"/>
    </location>
</feature>
<evidence type="ECO:0000256" key="1">
    <source>
        <dbReference type="SAM" id="MobiDB-lite"/>
    </source>
</evidence>
<feature type="compositionally biased region" description="Basic and acidic residues" evidence="1">
    <location>
        <begin position="189"/>
        <end position="225"/>
    </location>
</feature>
<dbReference type="InterPro" id="IPR010895">
    <property type="entry name" value="CHRD"/>
</dbReference>
<keyword evidence="5" id="KW-1185">Reference proteome</keyword>
<dbReference type="OrthoDB" id="3554264at2759"/>
<dbReference type="SMART" id="SM00754">
    <property type="entry name" value="CHRD"/>
    <property type="match status" value="1"/>
</dbReference>
<dbReference type="AlphaFoldDB" id="A0A8H7T9N1"/>